<protein>
    <recommendedName>
        <fullName evidence="4">PAS domain-containing protein</fullName>
    </recommendedName>
</protein>
<feature type="compositionally biased region" description="Low complexity" evidence="1">
    <location>
        <begin position="506"/>
        <end position="518"/>
    </location>
</feature>
<feature type="region of interest" description="Disordered" evidence="1">
    <location>
        <begin position="649"/>
        <end position="674"/>
    </location>
</feature>
<evidence type="ECO:0008006" key="4">
    <source>
        <dbReference type="Google" id="ProtNLM"/>
    </source>
</evidence>
<proteinExistence type="predicted"/>
<feature type="transmembrane region" description="Helical" evidence="2">
    <location>
        <begin position="136"/>
        <end position="154"/>
    </location>
</feature>
<dbReference type="Gene3D" id="3.30.450.20">
    <property type="entry name" value="PAS domain"/>
    <property type="match status" value="1"/>
</dbReference>
<dbReference type="AlphaFoldDB" id="A0A7S0AS89"/>
<evidence type="ECO:0000256" key="2">
    <source>
        <dbReference type="SAM" id="Phobius"/>
    </source>
</evidence>
<keyword evidence="2" id="KW-0812">Transmembrane</keyword>
<organism evidence="3">
    <name type="scientific">Pyrodinium bahamense</name>
    <dbReference type="NCBI Taxonomy" id="73915"/>
    <lineage>
        <taxon>Eukaryota</taxon>
        <taxon>Sar</taxon>
        <taxon>Alveolata</taxon>
        <taxon>Dinophyceae</taxon>
        <taxon>Gonyaulacales</taxon>
        <taxon>Pyrocystaceae</taxon>
        <taxon>Pyrodinium</taxon>
    </lineage>
</organism>
<dbReference type="EMBL" id="HBEG01034073">
    <property type="protein sequence ID" value="CAD8372331.1"/>
    <property type="molecule type" value="Transcribed_RNA"/>
</dbReference>
<keyword evidence="2" id="KW-1133">Transmembrane helix</keyword>
<evidence type="ECO:0000256" key="1">
    <source>
        <dbReference type="SAM" id="MobiDB-lite"/>
    </source>
</evidence>
<gene>
    <name evidence="3" type="ORF">PBAH0796_LOCUS20816</name>
</gene>
<feature type="transmembrane region" description="Helical" evidence="2">
    <location>
        <begin position="95"/>
        <end position="116"/>
    </location>
</feature>
<reference evidence="3" key="1">
    <citation type="submission" date="2021-01" db="EMBL/GenBank/DDBJ databases">
        <authorList>
            <person name="Corre E."/>
            <person name="Pelletier E."/>
            <person name="Niang G."/>
            <person name="Scheremetjew M."/>
            <person name="Finn R."/>
            <person name="Kale V."/>
            <person name="Holt S."/>
            <person name="Cochrane G."/>
            <person name="Meng A."/>
            <person name="Brown T."/>
            <person name="Cohen L."/>
        </authorList>
    </citation>
    <scope>NUCLEOTIDE SEQUENCE</scope>
    <source>
        <strain evidence="3">Pbaha01</strain>
    </source>
</reference>
<sequence>MVVDIEVWALRAVVVLAYFALACYLLLLGRGCLRWLAKVRATPVLAMVRALAYASAARVHELCHVFRPRAGTVCDPLQAKVQELCCTRRLQRLRYFTLVLTPVLGAYLAESLRWMHSEGIWGSAVGANMRSLLQRGYALPACVIFTACVLFKAYPAQLTCRKLEAVYAFTIARIAWQTFAELSALAIMGQMPLITGVRFVFSVVIGNPGLVAVLNCVYCGVNIFAFIGLARGDRHLEEAFDDFARSPAAYIVVSETFVTTLTIVACYAKDVWVTAEARATVEAKASRSTERTTRSLLSALCDAVASLDSALRFSAPAPQLATLLLKQPAVFGFKGYSFEELLDAADRPRFQQLMDTMRAAGQTSVAESLHVRMPDGGGTRVSMQLFVTSFLDLQDSQGFAVGVRELEEFRDTEEALTEGRFPEASRDQAAAVDALSHAARPPISAPDVDRLPQATVIGASLFVQRPPEPPDMDQASVFGAPSRASSPLAVPESAQDSSREPSRIDQSSQRSRSSGSGSELMPIDGPAEGQPGEMTVWFNVMSIDLTILRCTAAFTAISGPSPAGAGLVNWLRDGDRFRSFVQLQTNAVSNGELESAVNAGEIRLRPPAAQAGGLEYVAECNLCLPSLQAGAGGAPAEASATFTNLRCRRRHGQRAERARGTPPREPPAQQRSGQ</sequence>
<accession>A0A7S0AS89</accession>
<feature type="transmembrane region" description="Helical" evidence="2">
    <location>
        <begin position="166"/>
        <end position="189"/>
    </location>
</feature>
<keyword evidence="2" id="KW-0472">Membrane</keyword>
<feature type="transmembrane region" description="Helical" evidence="2">
    <location>
        <begin position="12"/>
        <end position="33"/>
    </location>
</feature>
<feature type="transmembrane region" description="Helical" evidence="2">
    <location>
        <begin position="209"/>
        <end position="230"/>
    </location>
</feature>
<feature type="region of interest" description="Disordered" evidence="1">
    <location>
        <begin position="463"/>
        <end position="529"/>
    </location>
</feature>
<evidence type="ECO:0000313" key="3">
    <source>
        <dbReference type="EMBL" id="CAD8372331.1"/>
    </source>
</evidence>
<feature type="region of interest" description="Disordered" evidence="1">
    <location>
        <begin position="414"/>
        <end position="435"/>
    </location>
</feature>
<name>A0A7S0AS89_9DINO</name>